<sequence>MTDDKHRKILEARMNAAYNDMEKKRTKLSRIIQKIKADPSLNICEDEKVLKANMILSNAIQKYMRLEKLVMKDKSKFITK</sequence>
<dbReference type="AlphaFoldDB" id="A0A136Q415"/>
<proteinExistence type="predicted"/>
<keyword evidence="3" id="KW-1185">Reference proteome</keyword>
<gene>
    <name evidence="2" type="ORF">HMPREF3293_01640</name>
</gene>
<reference evidence="2 3" key="1">
    <citation type="submission" date="2016-02" db="EMBL/GenBank/DDBJ databases">
        <authorList>
            <person name="Wen L."/>
            <person name="He K."/>
            <person name="Yang H."/>
        </authorList>
    </citation>
    <scope>NUCLEOTIDE SEQUENCE [LARGE SCALE GENOMIC DNA]</scope>
    <source>
        <strain evidence="2 3">DSM 22607</strain>
    </source>
</reference>
<dbReference type="RefSeq" id="WP_147554690.1">
    <property type="nucleotide sequence ID" value="NZ_CABMOF010000002.1"/>
</dbReference>
<dbReference type="Proteomes" id="UP000070366">
    <property type="component" value="Unassembled WGS sequence"/>
</dbReference>
<evidence type="ECO:0000313" key="2">
    <source>
        <dbReference type="EMBL" id="KXK65428.1"/>
    </source>
</evidence>
<comment type="caution">
    <text evidence="2">The sequence shown here is derived from an EMBL/GenBank/DDBJ whole genome shotgun (WGS) entry which is preliminary data.</text>
</comment>
<keyword evidence="1" id="KW-0175">Coiled coil</keyword>
<feature type="coiled-coil region" evidence="1">
    <location>
        <begin position="7"/>
        <end position="38"/>
    </location>
</feature>
<protein>
    <submittedName>
        <fullName evidence="2">Uncharacterized protein</fullName>
    </submittedName>
</protein>
<accession>A0A136Q415</accession>
<organism evidence="2 3">
    <name type="scientific">Christensenella minuta</name>
    <dbReference type="NCBI Taxonomy" id="626937"/>
    <lineage>
        <taxon>Bacteria</taxon>
        <taxon>Bacillati</taxon>
        <taxon>Bacillota</taxon>
        <taxon>Clostridia</taxon>
        <taxon>Christensenellales</taxon>
        <taxon>Christensenellaceae</taxon>
        <taxon>Christensenella</taxon>
    </lineage>
</organism>
<dbReference type="EMBL" id="LSZW01000061">
    <property type="protein sequence ID" value="KXK65428.1"/>
    <property type="molecule type" value="Genomic_DNA"/>
</dbReference>
<evidence type="ECO:0000256" key="1">
    <source>
        <dbReference type="SAM" id="Coils"/>
    </source>
</evidence>
<evidence type="ECO:0000313" key="3">
    <source>
        <dbReference type="Proteomes" id="UP000070366"/>
    </source>
</evidence>
<name>A0A136Q415_9FIRM</name>
<dbReference type="STRING" id="626937.HMPREF3293_01640"/>